<keyword evidence="3 6" id="KW-0479">Metal-binding</keyword>
<dbReference type="GO" id="GO:0009055">
    <property type="term" value="F:electron transfer activity"/>
    <property type="evidence" value="ECO:0007669"/>
    <property type="project" value="InterPro"/>
</dbReference>
<evidence type="ECO:0000259" key="8">
    <source>
        <dbReference type="PROSITE" id="PS51007"/>
    </source>
</evidence>
<evidence type="ECO:0000256" key="3">
    <source>
        <dbReference type="ARBA" id="ARBA00022723"/>
    </source>
</evidence>
<accession>A0A5R9IRS5</accession>
<dbReference type="AlphaFoldDB" id="A0A5R9IRS5"/>
<evidence type="ECO:0000256" key="2">
    <source>
        <dbReference type="ARBA" id="ARBA00022617"/>
    </source>
</evidence>
<evidence type="ECO:0000256" key="4">
    <source>
        <dbReference type="ARBA" id="ARBA00022982"/>
    </source>
</evidence>
<evidence type="ECO:0000313" key="9">
    <source>
        <dbReference type="EMBL" id="TLU64608.1"/>
    </source>
</evidence>
<keyword evidence="5 6" id="KW-0408">Iron</keyword>
<organism evidence="9 10">
    <name type="scientific">Thalassotalea litorea</name>
    <dbReference type="NCBI Taxonomy" id="2020715"/>
    <lineage>
        <taxon>Bacteria</taxon>
        <taxon>Pseudomonadati</taxon>
        <taxon>Pseudomonadota</taxon>
        <taxon>Gammaproteobacteria</taxon>
        <taxon>Alteromonadales</taxon>
        <taxon>Colwelliaceae</taxon>
        <taxon>Thalassotalea</taxon>
    </lineage>
</organism>
<comment type="caution">
    <text evidence="9">The sequence shown here is derived from an EMBL/GenBank/DDBJ whole genome shotgun (WGS) entry which is preliminary data.</text>
</comment>
<dbReference type="PANTHER" id="PTHR33751">
    <property type="entry name" value="CBB3-TYPE CYTOCHROME C OXIDASE SUBUNIT FIXP"/>
    <property type="match status" value="1"/>
</dbReference>
<dbReference type="RefSeq" id="WP_138320106.1">
    <property type="nucleotide sequence ID" value="NZ_VCBC01000010.1"/>
</dbReference>
<sequence>MTAPDIGMNQRTLVFVAVMLLFFTTVKLANARDSGAQVNTNAAINASAAINVSADINTHIAAELDSISLQPEPVDTNAMDDGKNKAEAIESVALSPAQRLRKQRRLDAQVQFCSPCHGINGVARQSLYPDLAGKSQEYLLNTLLRYKQTKAPDAIMPGMVAPLSEEDLQALASYYAQQSLPHNTMLAVEKEVHTEAISDQTIPGDTANIESNTQPFDVGTQSRLDAEEINPK</sequence>
<gene>
    <name evidence="9" type="ORF">FE810_10975</name>
</gene>
<evidence type="ECO:0000256" key="1">
    <source>
        <dbReference type="ARBA" id="ARBA00022448"/>
    </source>
</evidence>
<dbReference type="SUPFAM" id="SSF46626">
    <property type="entry name" value="Cytochrome c"/>
    <property type="match status" value="1"/>
</dbReference>
<protein>
    <recommendedName>
        <fullName evidence="8">Cytochrome c domain-containing protein</fullName>
    </recommendedName>
</protein>
<evidence type="ECO:0000313" key="10">
    <source>
        <dbReference type="Proteomes" id="UP000307790"/>
    </source>
</evidence>
<name>A0A5R9IRS5_9GAMM</name>
<dbReference type="PROSITE" id="PS51007">
    <property type="entry name" value="CYTC"/>
    <property type="match status" value="1"/>
</dbReference>
<evidence type="ECO:0000256" key="5">
    <source>
        <dbReference type="ARBA" id="ARBA00023004"/>
    </source>
</evidence>
<dbReference type="Gene3D" id="1.10.760.10">
    <property type="entry name" value="Cytochrome c-like domain"/>
    <property type="match status" value="1"/>
</dbReference>
<feature type="domain" description="Cytochrome c" evidence="8">
    <location>
        <begin position="77"/>
        <end position="179"/>
    </location>
</feature>
<evidence type="ECO:0000256" key="7">
    <source>
        <dbReference type="SAM" id="MobiDB-lite"/>
    </source>
</evidence>
<dbReference type="EMBL" id="VCBC01000010">
    <property type="protein sequence ID" value="TLU64608.1"/>
    <property type="molecule type" value="Genomic_DNA"/>
</dbReference>
<dbReference type="InterPro" id="IPR050597">
    <property type="entry name" value="Cytochrome_c_Oxidase_Subunit"/>
</dbReference>
<dbReference type="GO" id="GO:0046872">
    <property type="term" value="F:metal ion binding"/>
    <property type="evidence" value="ECO:0007669"/>
    <property type="project" value="UniProtKB-KW"/>
</dbReference>
<feature type="compositionally biased region" description="Polar residues" evidence="7">
    <location>
        <begin position="200"/>
        <end position="223"/>
    </location>
</feature>
<evidence type="ECO:0000256" key="6">
    <source>
        <dbReference type="PROSITE-ProRule" id="PRU00433"/>
    </source>
</evidence>
<proteinExistence type="predicted"/>
<keyword evidence="4" id="KW-0249">Electron transport</keyword>
<dbReference type="InterPro" id="IPR009056">
    <property type="entry name" value="Cyt_c-like_dom"/>
</dbReference>
<feature type="region of interest" description="Disordered" evidence="7">
    <location>
        <begin position="200"/>
        <end position="232"/>
    </location>
</feature>
<keyword evidence="1" id="KW-0813">Transport</keyword>
<dbReference type="PANTHER" id="PTHR33751:SF9">
    <property type="entry name" value="CYTOCHROME C4"/>
    <property type="match status" value="1"/>
</dbReference>
<dbReference type="OrthoDB" id="6402810at2"/>
<reference evidence="9 10" key="1">
    <citation type="submission" date="2019-05" db="EMBL/GenBank/DDBJ databases">
        <title>Genome sequences of Thalassotalea litorea 1K03283.</title>
        <authorList>
            <person name="Zhang D."/>
        </authorList>
    </citation>
    <scope>NUCLEOTIDE SEQUENCE [LARGE SCALE GENOMIC DNA]</scope>
    <source>
        <strain evidence="9 10">MCCC 1K03283</strain>
    </source>
</reference>
<keyword evidence="10" id="KW-1185">Reference proteome</keyword>
<dbReference type="InterPro" id="IPR036909">
    <property type="entry name" value="Cyt_c-like_dom_sf"/>
</dbReference>
<dbReference type="Proteomes" id="UP000307790">
    <property type="component" value="Unassembled WGS sequence"/>
</dbReference>
<dbReference type="GO" id="GO:0020037">
    <property type="term" value="F:heme binding"/>
    <property type="evidence" value="ECO:0007669"/>
    <property type="project" value="InterPro"/>
</dbReference>
<keyword evidence="2 6" id="KW-0349">Heme</keyword>